<feature type="transmembrane region" description="Helical" evidence="1">
    <location>
        <begin position="155"/>
        <end position="175"/>
    </location>
</feature>
<name>A0A4Z0BYM4_9BURK</name>
<keyword evidence="1" id="KW-0472">Membrane</keyword>
<dbReference type="Proteomes" id="UP000297564">
    <property type="component" value="Unassembled WGS sequence"/>
</dbReference>
<protein>
    <submittedName>
        <fullName evidence="2">Uncharacterized protein</fullName>
    </submittedName>
</protein>
<keyword evidence="3" id="KW-1185">Reference proteome</keyword>
<evidence type="ECO:0000313" key="3">
    <source>
        <dbReference type="Proteomes" id="UP000297564"/>
    </source>
</evidence>
<dbReference type="RefSeq" id="WP_135284197.1">
    <property type="nucleotide sequence ID" value="NZ_SMLL01000002.1"/>
</dbReference>
<dbReference type="EMBL" id="SMLL01000002">
    <property type="protein sequence ID" value="TFZ03398.1"/>
    <property type="molecule type" value="Genomic_DNA"/>
</dbReference>
<proteinExistence type="predicted"/>
<dbReference type="AlphaFoldDB" id="A0A4Z0BYM4"/>
<dbReference type="OrthoDB" id="9810734at2"/>
<comment type="caution">
    <text evidence="2">The sequence shown here is derived from an EMBL/GenBank/DDBJ whole genome shotgun (WGS) entry which is preliminary data.</text>
</comment>
<gene>
    <name evidence="2" type="ORF">EZ242_05815</name>
</gene>
<organism evidence="2 3">
    <name type="scientific">Ramlibacter rhizophilus</name>
    <dbReference type="NCBI Taxonomy" id="1781167"/>
    <lineage>
        <taxon>Bacteria</taxon>
        <taxon>Pseudomonadati</taxon>
        <taxon>Pseudomonadota</taxon>
        <taxon>Betaproteobacteria</taxon>
        <taxon>Burkholderiales</taxon>
        <taxon>Comamonadaceae</taxon>
        <taxon>Ramlibacter</taxon>
    </lineage>
</organism>
<accession>A0A4Z0BYM4</accession>
<keyword evidence="1" id="KW-1133">Transmembrane helix</keyword>
<evidence type="ECO:0000313" key="2">
    <source>
        <dbReference type="EMBL" id="TFZ03398.1"/>
    </source>
</evidence>
<reference evidence="2 3" key="1">
    <citation type="submission" date="2019-03" db="EMBL/GenBank/DDBJ databases">
        <title>Ramlibacter rhizophilus CCTCC AB2015357, whole genome shotgun sequence.</title>
        <authorList>
            <person name="Zhang X."/>
            <person name="Feng G."/>
            <person name="Zhu H."/>
        </authorList>
    </citation>
    <scope>NUCLEOTIDE SEQUENCE [LARGE SCALE GENOMIC DNA]</scope>
    <source>
        <strain evidence="2 3">CCTCC AB2015357</strain>
    </source>
</reference>
<evidence type="ECO:0000256" key="1">
    <source>
        <dbReference type="SAM" id="Phobius"/>
    </source>
</evidence>
<keyword evidence="1" id="KW-0812">Transmembrane</keyword>
<sequence length="177" mass="20589">MAINRKQFHLLEPDVFDVLSAAWVLASNDENNVITYEGLVKRLDLQDDFPIRALIRKRRDLFRLGIPKSQLETWKESMLAGKRIPVWIREMDPSDRIATINNLDRDDGFRSQFRAEAWAEKSDLKILEWGLGHIERLRKAHYEANDKSAKSWQMWLVFGTTLLSIAVSAWLAIGFPH</sequence>